<name>A0A834HN01_RHOSS</name>
<comment type="caution">
    <text evidence="8">The sequence shown here is derived from an EMBL/GenBank/DDBJ whole genome shotgun (WGS) entry which is preliminary data.</text>
</comment>
<evidence type="ECO:0000313" key="9">
    <source>
        <dbReference type="Proteomes" id="UP000626092"/>
    </source>
</evidence>
<keyword evidence="9" id="KW-1185">Reference proteome</keyword>
<keyword evidence="2 5" id="KW-0853">WD repeat</keyword>
<dbReference type="GO" id="GO:0030686">
    <property type="term" value="C:90S preribosome"/>
    <property type="evidence" value="ECO:0007669"/>
    <property type="project" value="TreeGrafter"/>
</dbReference>
<dbReference type="SUPFAM" id="SSF50978">
    <property type="entry name" value="WD40 repeat-like"/>
    <property type="match status" value="1"/>
</dbReference>
<evidence type="ECO:0000256" key="1">
    <source>
        <dbReference type="ARBA" id="ARBA00004604"/>
    </source>
</evidence>
<evidence type="ECO:0000313" key="8">
    <source>
        <dbReference type="EMBL" id="KAF7150971.1"/>
    </source>
</evidence>
<dbReference type="InterPro" id="IPR015943">
    <property type="entry name" value="WD40/YVTN_repeat-like_dom_sf"/>
</dbReference>
<feature type="domain" description="BING4 C-terminal" evidence="7">
    <location>
        <begin position="585"/>
        <end position="665"/>
    </location>
</feature>
<dbReference type="EMBL" id="WJXA01000002">
    <property type="protein sequence ID" value="KAF7150971.1"/>
    <property type="molecule type" value="Genomic_DNA"/>
</dbReference>
<sequence length="769" mass="85537">MPVEFNRESWGSTGDARGVQSGVVGLDWGGETGCFLAELGCCHIFLEDYFVARCSLVVTKLCYMDIHCDGSLRDSAMDENVTVEDEDQVQVEQGMGLHPEHTGSHSLLGIILSFPFSVIFAVVNSSSVQISTLDLPMGAPRLSFGMEEVYSYPLYKGFGIASSRVGAFEEFLNNASILMIVDNGNGGLYLQNFEPVKMGVKKEDGSLSKIMPPEEQEILDEMDIKVKKYLRGESANFEALRDKKLKGQLAVKEELYGKSAKAAAKVEKWLMPSEGGYLEAEGIEKTWRIKQEAIVREVDISSSKNQYDIVLPDLGPYTLDFTSSGRYMAVAGRKGHLAIIDMMNMGLIKELQIEDLVFFGGKDMVGLLEWGRNSLLSSFPSFQRLWTYGTRTFITGMAQSFIVCRVLDCGSSGSRDGNVNVERQEHGAVLKLQFLKNHFLLASINKFGQLHYQDVTTGLMVGNFRTGLGSSDVMQVNPFNSIVALGHSNGSVTMWKPTSAAPLVKMLTHHGPVSALSFHSNGHLMATAGTDRKIKIWDLRKFEVLQTLPGHAKTLDFSQKGLLATSTGSFVQILGDFSGSQNYSRYMTHSIAKGYQIQKVLFRPYEDVLGLGHSMGWSSILIPGSGEPNFDSWVANPFETPKQRREKEVRSLLDKLPPETIMLDPKKIGNLRPPTRRKEKPSKEEREAEMEAAVADAKNSVSTKRKTKGRSKPSRRAKKTQEAVERAKRPFLEQQKQEEELSKNKKQKIREQSELPKSLQRFVSKKAAS</sequence>
<accession>A0A834HN01</accession>
<dbReference type="PROSITE" id="PS00678">
    <property type="entry name" value="WD_REPEATS_1"/>
    <property type="match status" value="1"/>
</dbReference>
<reference evidence="8" key="1">
    <citation type="submission" date="2019-11" db="EMBL/GenBank/DDBJ databases">
        <authorList>
            <person name="Liu Y."/>
            <person name="Hou J."/>
            <person name="Li T.-Q."/>
            <person name="Guan C.-H."/>
            <person name="Wu X."/>
            <person name="Wu H.-Z."/>
            <person name="Ling F."/>
            <person name="Zhang R."/>
            <person name="Shi X.-G."/>
            <person name="Ren J.-P."/>
            <person name="Chen E.-F."/>
            <person name="Sun J.-M."/>
        </authorList>
    </citation>
    <scope>NUCLEOTIDE SEQUENCE</scope>
    <source>
        <strain evidence="8">Adult_tree_wgs_1</strain>
        <tissue evidence="8">Leaves</tissue>
    </source>
</reference>
<evidence type="ECO:0000256" key="6">
    <source>
        <dbReference type="SAM" id="MobiDB-lite"/>
    </source>
</evidence>
<dbReference type="AlphaFoldDB" id="A0A834HN01"/>
<dbReference type="Gene3D" id="2.130.10.10">
    <property type="entry name" value="YVTN repeat-like/Quinoprotein amine dehydrogenase"/>
    <property type="match status" value="1"/>
</dbReference>
<dbReference type="SMART" id="SM00320">
    <property type="entry name" value="WD40"/>
    <property type="match status" value="4"/>
</dbReference>
<evidence type="ECO:0000259" key="7">
    <source>
        <dbReference type="SMART" id="SM01033"/>
    </source>
</evidence>
<dbReference type="GO" id="GO:0032040">
    <property type="term" value="C:small-subunit processome"/>
    <property type="evidence" value="ECO:0007669"/>
    <property type="project" value="TreeGrafter"/>
</dbReference>
<dbReference type="PANTHER" id="PTHR14085:SF3">
    <property type="entry name" value="WD REPEAT-CONTAINING PROTEIN 46"/>
    <property type="match status" value="1"/>
</dbReference>
<evidence type="ECO:0000256" key="2">
    <source>
        <dbReference type="ARBA" id="ARBA00022574"/>
    </source>
</evidence>
<dbReference type="InterPro" id="IPR036322">
    <property type="entry name" value="WD40_repeat_dom_sf"/>
</dbReference>
<keyword evidence="3" id="KW-0677">Repeat</keyword>
<dbReference type="Pfam" id="PF08149">
    <property type="entry name" value="BING4CT"/>
    <property type="match status" value="1"/>
</dbReference>
<dbReference type="OrthoDB" id="10251154at2759"/>
<feature type="region of interest" description="Disordered" evidence="6">
    <location>
        <begin position="663"/>
        <end position="769"/>
    </location>
</feature>
<gene>
    <name evidence="8" type="ORF">RHSIM_Rhsim02G0215300</name>
</gene>
<comment type="subcellular location">
    <subcellularLocation>
        <location evidence="1">Nucleus</location>
        <location evidence="1">Nucleolus</location>
    </subcellularLocation>
</comment>
<dbReference type="InterPro" id="IPR012952">
    <property type="entry name" value="BING4_C_dom"/>
</dbReference>
<proteinExistence type="predicted"/>
<dbReference type="Proteomes" id="UP000626092">
    <property type="component" value="Unassembled WGS sequence"/>
</dbReference>
<dbReference type="PROSITE" id="PS50294">
    <property type="entry name" value="WD_REPEATS_REGION"/>
    <property type="match status" value="1"/>
</dbReference>
<keyword evidence="4" id="KW-0539">Nucleus</keyword>
<dbReference type="PROSITE" id="PS50082">
    <property type="entry name" value="WD_REPEATS_2"/>
    <property type="match status" value="1"/>
</dbReference>
<dbReference type="InterPro" id="IPR019775">
    <property type="entry name" value="WD40_repeat_CS"/>
</dbReference>
<dbReference type="Pfam" id="PF00400">
    <property type="entry name" value="WD40"/>
    <property type="match status" value="1"/>
</dbReference>
<dbReference type="SMART" id="SM01033">
    <property type="entry name" value="BING4CT"/>
    <property type="match status" value="1"/>
</dbReference>
<dbReference type="InterPro" id="IPR001680">
    <property type="entry name" value="WD40_rpt"/>
</dbReference>
<dbReference type="PANTHER" id="PTHR14085">
    <property type="entry name" value="WD-REPEAT PROTEIN BING4"/>
    <property type="match status" value="1"/>
</dbReference>
<evidence type="ECO:0000256" key="5">
    <source>
        <dbReference type="PROSITE-ProRule" id="PRU00221"/>
    </source>
</evidence>
<feature type="compositionally biased region" description="Basic and acidic residues" evidence="6">
    <location>
        <begin position="719"/>
        <end position="754"/>
    </location>
</feature>
<dbReference type="InterPro" id="IPR040315">
    <property type="entry name" value="WDR46/Utp7"/>
</dbReference>
<feature type="compositionally biased region" description="Basic residues" evidence="6">
    <location>
        <begin position="703"/>
        <end position="718"/>
    </location>
</feature>
<protein>
    <recommendedName>
        <fullName evidence="7">BING4 C-terminal domain-containing protein</fullName>
    </recommendedName>
</protein>
<feature type="repeat" description="WD" evidence="5">
    <location>
        <begin position="506"/>
        <end position="547"/>
    </location>
</feature>
<organism evidence="8 9">
    <name type="scientific">Rhododendron simsii</name>
    <name type="common">Sims's rhododendron</name>
    <dbReference type="NCBI Taxonomy" id="118357"/>
    <lineage>
        <taxon>Eukaryota</taxon>
        <taxon>Viridiplantae</taxon>
        <taxon>Streptophyta</taxon>
        <taxon>Embryophyta</taxon>
        <taxon>Tracheophyta</taxon>
        <taxon>Spermatophyta</taxon>
        <taxon>Magnoliopsida</taxon>
        <taxon>eudicotyledons</taxon>
        <taxon>Gunneridae</taxon>
        <taxon>Pentapetalae</taxon>
        <taxon>asterids</taxon>
        <taxon>Ericales</taxon>
        <taxon>Ericaceae</taxon>
        <taxon>Ericoideae</taxon>
        <taxon>Rhodoreae</taxon>
        <taxon>Rhododendron</taxon>
    </lineage>
</organism>
<evidence type="ECO:0000256" key="3">
    <source>
        <dbReference type="ARBA" id="ARBA00022737"/>
    </source>
</evidence>
<evidence type="ECO:0000256" key="4">
    <source>
        <dbReference type="ARBA" id="ARBA00023242"/>
    </source>
</evidence>
<dbReference type="GO" id="GO:0000462">
    <property type="term" value="P:maturation of SSU-rRNA from tricistronic rRNA transcript (SSU-rRNA, 5.8S rRNA, LSU-rRNA)"/>
    <property type="evidence" value="ECO:0007669"/>
    <property type="project" value="TreeGrafter"/>
</dbReference>